<evidence type="ECO:0000313" key="2">
    <source>
        <dbReference type="Proteomes" id="UP000258476"/>
    </source>
</evidence>
<dbReference type="RefSeq" id="WP_117273721.1">
    <property type="nucleotide sequence ID" value="NZ_LS992154.1"/>
</dbReference>
<dbReference type="AlphaFoldDB" id="A0A3B0PU89"/>
<gene>
    <name evidence="1" type="ORF">C834K_0027</name>
</gene>
<protein>
    <submittedName>
        <fullName evidence="1">Uncharacterized protein</fullName>
    </submittedName>
</protein>
<dbReference type="Proteomes" id="UP000258476">
    <property type="component" value="Chromosome"/>
</dbReference>
<reference evidence="2" key="1">
    <citation type="submission" date="2017-11" db="EMBL/GenBank/DDBJ databases">
        <authorList>
            <person name="Seth-Smith MB H."/>
        </authorList>
    </citation>
    <scope>NUCLEOTIDE SEQUENCE [LARGE SCALE GENOMIC DNA]</scope>
</reference>
<proteinExistence type="predicted"/>
<name>A0A3B0PU89_9CHLA</name>
<keyword evidence="2" id="KW-1185">Reference proteome</keyword>
<dbReference type="OrthoDB" id="19078at2"/>
<evidence type="ECO:0000313" key="1">
    <source>
        <dbReference type="EMBL" id="SYX08516.1"/>
    </source>
</evidence>
<dbReference type="EMBL" id="LS992154">
    <property type="protein sequence ID" value="SYX08516.1"/>
    <property type="molecule type" value="Genomic_DNA"/>
</dbReference>
<accession>A0A3B0PU89</accession>
<organism evidence="1 2">
    <name type="scientific">Chlamydia poikilotherma</name>
    <dbReference type="NCBI Taxonomy" id="1967783"/>
    <lineage>
        <taxon>Bacteria</taxon>
        <taxon>Pseudomonadati</taxon>
        <taxon>Chlamydiota</taxon>
        <taxon>Chlamydiia</taxon>
        <taxon>Chlamydiales</taxon>
        <taxon>Chlamydiaceae</taxon>
        <taxon>Chlamydia/Chlamydophila group</taxon>
        <taxon>Chlamydia</taxon>
    </lineage>
</organism>
<sequence length="102" mass="11688">MGITYFLALPLNEEDTSRFVDSAKRWAPFVNQELYLSLISYNNTYYLAKEISCFPCSVEEWEKSINHVSSLLTHTFLCTSIDALTFLACMQFKQIELTASAN</sequence>
<dbReference type="KEGG" id="chla:C834K_0027"/>